<evidence type="ECO:0000313" key="3">
    <source>
        <dbReference type="Proteomes" id="UP000543005"/>
    </source>
</evidence>
<comment type="caution">
    <text evidence="2">The sequence shown here is derived from an EMBL/GenBank/DDBJ whole genome shotgun (WGS) entry which is preliminary data.</text>
</comment>
<gene>
    <name evidence="2" type="ORF">HCC36_06800</name>
</gene>
<feature type="transmembrane region" description="Helical" evidence="1">
    <location>
        <begin position="34"/>
        <end position="52"/>
    </location>
</feature>
<feature type="transmembrane region" description="Helical" evidence="1">
    <location>
        <begin position="7"/>
        <end position="28"/>
    </location>
</feature>
<sequence>MDTFQQILMWSGLYLLVSYLLIATWILIEEGGLGTALLMTLVGIPLVIYLAVQRVLHKLAIRHIRKYLGICNNRVYEFRCFGVDCKKYRTNSIRASLIVLSTRKLTITEEERAKYVEEIMIEEGKG</sequence>
<dbReference type="AlphaFoldDB" id="A0A842FYR4"/>
<reference evidence="2 3" key="1">
    <citation type="submission" date="2020-03" db="EMBL/GenBank/DDBJ databases">
        <title>Soil Listeria distribution.</title>
        <authorList>
            <person name="Liao J."/>
            <person name="Wiedmann M."/>
        </authorList>
    </citation>
    <scope>NUCLEOTIDE SEQUENCE [LARGE SCALE GENOMIC DNA]</scope>
    <source>
        <strain evidence="2 3">FSL L7-0051</strain>
    </source>
</reference>
<keyword evidence="1" id="KW-0472">Membrane</keyword>
<evidence type="ECO:0000256" key="1">
    <source>
        <dbReference type="SAM" id="Phobius"/>
    </source>
</evidence>
<name>A0A842FYR4_9LIST</name>
<proteinExistence type="predicted"/>
<organism evidence="2 3">
    <name type="scientific">Listeria booriae</name>
    <dbReference type="NCBI Taxonomy" id="1552123"/>
    <lineage>
        <taxon>Bacteria</taxon>
        <taxon>Bacillati</taxon>
        <taxon>Bacillota</taxon>
        <taxon>Bacilli</taxon>
        <taxon>Bacillales</taxon>
        <taxon>Listeriaceae</taxon>
        <taxon>Listeria</taxon>
    </lineage>
</organism>
<protein>
    <submittedName>
        <fullName evidence="2">Uncharacterized protein</fullName>
    </submittedName>
</protein>
<dbReference type="Proteomes" id="UP000543005">
    <property type="component" value="Unassembled WGS sequence"/>
</dbReference>
<keyword evidence="1" id="KW-1133">Transmembrane helix</keyword>
<dbReference type="RefSeq" id="WP_185629034.1">
    <property type="nucleotide sequence ID" value="NZ_JAARZT010000011.1"/>
</dbReference>
<evidence type="ECO:0000313" key="2">
    <source>
        <dbReference type="EMBL" id="MBC2292939.1"/>
    </source>
</evidence>
<dbReference type="EMBL" id="JAARZT010000011">
    <property type="protein sequence ID" value="MBC2292939.1"/>
    <property type="molecule type" value="Genomic_DNA"/>
</dbReference>
<keyword evidence="1" id="KW-0812">Transmembrane</keyword>
<accession>A0A842FYR4</accession>